<comment type="cofactor">
    <cofactor evidence="2">
        <name>Fe cation</name>
        <dbReference type="ChEBI" id="CHEBI:24875"/>
    </cofactor>
</comment>
<comment type="cofactor">
    <cofactor evidence="1">
        <name>L-ascorbate</name>
        <dbReference type="ChEBI" id="CHEBI:38290"/>
    </cofactor>
</comment>
<keyword evidence="5" id="KW-0479">Metal-binding</keyword>
<organism evidence="13 14">
    <name type="scientific">Exaiptasia diaphana</name>
    <name type="common">Tropical sea anemone</name>
    <name type="synonym">Aiptasia pulchella</name>
    <dbReference type="NCBI Taxonomy" id="2652724"/>
    <lineage>
        <taxon>Eukaryota</taxon>
        <taxon>Metazoa</taxon>
        <taxon>Cnidaria</taxon>
        <taxon>Anthozoa</taxon>
        <taxon>Hexacorallia</taxon>
        <taxon>Actiniaria</taxon>
        <taxon>Aiptasiidae</taxon>
        <taxon>Exaiptasia</taxon>
    </lineage>
</organism>
<evidence type="ECO:0000256" key="11">
    <source>
        <dbReference type="ARBA" id="ARBA00034921"/>
    </source>
</evidence>
<keyword evidence="7" id="KW-0223">Dioxygenase</keyword>
<dbReference type="SUPFAM" id="SSF51197">
    <property type="entry name" value="Clavaminate synthase-like"/>
    <property type="match status" value="1"/>
</dbReference>
<dbReference type="OrthoDB" id="2328924at2759"/>
<evidence type="ECO:0000256" key="3">
    <source>
        <dbReference type="ARBA" id="ARBA00004872"/>
    </source>
</evidence>
<dbReference type="PANTHER" id="PTHR21308:SF1">
    <property type="entry name" value="PHYTANOYL-COA DIOXYGENASE, PEROXISOMAL"/>
    <property type="match status" value="1"/>
</dbReference>
<evidence type="ECO:0000256" key="5">
    <source>
        <dbReference type="ARBA" id="ARBA00022723"/>
    </source>
</evidence>
<sequence length="341" mass="39073">MSTSRGAERLTRISDHLCYSKTNQQKTLLSPTSAKSLTPIDSFGYVLENDLLTQDQVEFYNQNGYLVVRNLVGKIHLDRYHERFLQICNGEVRVPGLDVMKDVSLRKSKSLEGEKIINKIQNYQYDDVLFEYCCLPGVLKYVECFTGPDIMAAHTMLINKPPDPGTQSSRHPLHQDLHYFPFRPANRIVCSWTAMEKVTRKNGCLVVLPGSHTRELLKHMYPEWKGGVNNVYHGIKDYDPNAPMMHLEMEAGDTVFFHPLLIHGSGTNRTNGFRKAISCHFASSHCYYISVKGTVQEEIAEEVIGIARRKLTNYTPDKLDFTFQDIWKLRQRLVQGVENTL</sequence>
<evidence type="ECO:0000313" key="13">
    <source>
        <dbReference type="EnsemblMetazoa" id="XP_020917535.1"/>
    </source>
</evidence>
<dbReference type="InterPro" id="IPR008775">
    <property type="entry name" value="Phytyl_CoA_dOase-like"/>
</dbReference>
<dbReference type="Pfam" id="PF05721">
    <property type="entry name" value="PhyH"/>
    <property type="match status" value="1"/>
</dbReference>
<dbReference type="GO" id="GO:0005777">
    <property type="term" value="C:peroxisome"/>
    <property type="evidence" value="ECO:0007669"/>
    <property type="project" value="UniProtKB-ARBA"/>
</dbReference>
<keyword evidence="14" id="KW-1185">Reference proteome</keyword>
<dbReference type="AlphaFoldDB" id="A0A913YA46"/>
<reference evidence="13" key="1">
    <citation type="submission" date="2022-11" db="UniProtKB">
        <authorList>
            <consortium name="EnsemblMetazoa"/>
        </authorList>
    </citation>
    <scope>IDENTIFICATION</scope>
</reference>
<evidence type="ECO:0000256" key="8">
    <source>
        <dbReference type="ARBA" id="ARBA00023002"/>
    </source>
</evidence>
<evidence type="ECO:0000256" key="4">
    <source>
        <dbReference type="ARBA" id="ARBA00005830"/>
    </source>
</evidence>
<evidence type="ECO:0000256" key="9">
    <source>
        <dbReference type="ARBA" id="ARBA00023004"/>
    </source>
</evidence>
<dbReference type="PANTHER" id="PTHR21308">
    <property type="entry name" value="PHYTANOYL-COA ALPHA-HYDROXYLASE"/>
    <property type="match status" value="1"/>
</dbReference>
<evidence type="ECO:0000256" key="12">
    <source>
        <dbReference type="ARBA" id="ARBA00034924"/>
    </source>
</evidence>
<evidence type="ECO:0000256" key="6">
    <source>
        <dbReference type="ARBA" id="ARBA00022896"/>
    </source>
</evidence>
<dbReference type="GeneID" id="110254831"/>
<keyword evidence="6" id="KW-0847">Vitamin C</keyword>
<evidence type="ECO:0000256" key="1">
    <source>
        <dbReference type="ARBA" id="ARBA00001961"/>
    </source>
</evidence>
<keyword evidence="9" id="KW-0408">Iron</keyword>
<proteinExistence type="inferred from homology"/>
<dbReference type="GO" id="GO:0048244">
    <property type="term" value="F:phytanoyl-CoA dioxygenase activity"/>
    <property type="evidence" value="ECO:0007669"/>
    <property type="project" value="UniProtKB-EC"/>
</dbReference>
<evidence type="ECO:0000313" key="14">
    <source>
        <dbReference type="Proteomes" id="UP000887567"/>
    </source>
</evidence>
<comment type="pathway">
    <text evidence="3">Lipid metabolism; fatty acid metabolism.</text>
</comment>
<name>A0A913YA46_EXADI</name>
<accession>A0A913YA46</accession>
<comment type="similarity">
    <text evidence="4">Belongs to the PhyH family.</text>
</comment>
<dbReference type="EnsemblMetazoa" id="XM_021061876.2">
    <property type="protein sequence ID" value="XP_020917535.1"/>
    <property type="gene ID" value="LOC110254831"/>
</dbReference>
<protein>
    <recommendedName>
        <fullName evidence="10">phytanoyl-CoA dioxygenase</fullName>
        <ecNumber evidence="10">1.14.11.18</ecNumber>
    </recommendedName>
    <alternativeName>
        <fullName evidence="11">Phytanic acid oxidase</fullName>
    </alternativeName>
    <alternativeName>
        <fullName evidence="12">Phytanoyl-CoA alpha-hydroxylase</fullName>
    </alternativeName>
</protein>
<dbReference type="FunFam" id="2.60.120.620:FF:000012">
    <property type="entry name" value="Phytanoyl-CoA dioxygenase, peroxisomal"/>
    <property type="match status" value="1"/>
</dbReference>
<dbReference type="GO" id="GO:0001561">
    <property type="term" value="P:fatty acid alpha-oxidation"/>
    <property type="evidence" value="ECO:0007669"/>
    <property type="project" value="InterPro"/>
</dbReference>
<dbReference type="OMA" id="CCAWTAM"/>
<dbReference type="GO" id="GO:0031418">
    <property type="term" value="F:L-ascorbic acid binding"/>
    <property type="evidence" value="ECO:0007669"/>
    <property type="project" value="UniProtKB-KW"/>
</dbReference>
<keyword evidence="8" id="KW-0560">Oxidoreductase</keyword>
<dbReference type="InterPro" id="IPR047128">
    <property type="entry name" value="PhyH"/>
</dbReference>
<evidence type="ECO:0000256" key="2">
    <source>
        <dbReference type="ARBA" id="ARBA00001962"/>
    </source>
</evidence>
<dbReference type="EC" id="1.14.11.18" evidence="10"/>
<dbReference type="KEGG" id="epa:110254831"/>
<dbReference type="RefSeq" id="XP_020917535.1">
    <property type="nucleotide sequence ID" value="XM_021061876.2"/>
</dbReference>
<dbReference type="Proteomes" id="UP000887567">
    <property type="component" value="Unplaced"/>
</dbReference>
<evidence type="ECO:0000256" key="10">
    <source>
        <dbReference type="ARBA" id="ARBA00034809"/>
    </source>
</evidence>
<dbReference type="GO" id="GO:0046872">
    <property type="term" value="F:metal ion binding"/>
    <property type="evidence" value="ECO:0007669"/>
    <property type="project" value="UniProtKB-KW"/>
</dbReference>
<dbReference type="Gene3D" id="2.60.120.620">
    <property type="entry name" value="q2cbj1_9rhob like domain"/>
    <property type="match status" value="1"/>
</dbReference>
<evidence type="ECO:0000256" key="7">
    <source>
        <dbReference type="ARBA" id="ARBA00022964"/>
    </source>
</evidence>